<dbReference type="Pfam" id="PF25092">
    <property type="entry name" value="SH3_KIN17_C"/>
    <property type="match status" value="1"/>
</dbReference>
<feature type="domain" description="KN17 SH3-like" evidence="3">
    <location>
        <begin position="168"/>
        <end position="219"/>
    </location>
</feature>
<dbReference type="PANTHER" id="PTHR12805:SF0">
    <property type="entry name" value="DNA_RNA-BINDING PROTEIN KIN17"/>
    <property type="match status" value="1"/>
</dbReference>
<comment type="similarity">
    <text evidence="1">Belongs to the KIN17 family.</text>
</comment>
<dbReference type="GO" id="GO:0003690">
    <property type="term" value="F:double-stranded DNA binding"/>
    <property type="evidence" value="ECO:0007669"/>
    <property type="project" value="TreeGrafter"/>
</dbReference>
<evidence type="ECO:0000259" key="4">
    <source>
        <dbReference type="Pfam" id="PF25092"/>
    </source>
</evidence>
<evidence type="ECO:0000256" key="2">
    <source>
        <dbReference type="SAM" id="MobiDB-lite"/>
    </source>
</evidence>
<dbReference type="GO" id="GO:0006974">
    <property type="term" value="P:DNA damage response"/>
    <property type="evidence" value="ECO:0007669"/>
    <property type="project" value="TreeGrafter"/>
</dbReference>
<dbReference type="InterPro" id="IPR037321">
    <property type="entry name" value="KIN17-like"/>
</dbReference>
<dbReference type="PANTHER" id="PTHR12805">
    <property type="entry name" value="KIN17 KIN, ANTIGENIC DETERMINANT OF RECA PROTEIN HOMOLOG"/>
    <property type="match status" value="1"/>
</dbReference>
<dbReference type="CDD" id="cd13155">
    <property type="entry name" value="KOW_KIN17"/>
    <property type="match status" value="1"/>
</dbReference>
<sequence length="283" mass="33054">MKAEKDDEERQQEMINERVRRALEQQSEVVEHRPSELLRNDDSEKIVLNLNLDRKPTLEDLNRPMCSSVSVFDQIKTKKEEVEDDAEASDSRREHQKREYSRHDRHDHHTSKNREARSRSKSRDRKRRMNSPRGSKERPISRKEEKPRKSALDEIREQEERFKEKKNRKDHWLHEGIIVKVVTKKLGEDYYKSKGVVIALIDDYVASVKLDDGVLVKLDQSHVETVIPSVGREMKVVNGAYRGCIAKLESIDTDNFSLNLRITEGPMNGRKISVPYEDASKLA</sequence>
<dbReference type="Gene3D" id="2.30.30.30">
    <property type="match status" value="1"/>
</dbReference>
<feature type="compositionally biased region" description="Basic and acidic residues" evidence="2">
    <location>
        <begin position="134"/>
        <end position="155"/>
    </location>
</feature>
<dbReference type="FunFam" id="2.30.30.30:FF:000021">
    <property type="entry name" value="DNA/RNA-binding protein KIN17, putative"/>
    <property type="match status" value="1"/>
</dbReference>
<dbReference type="GO" id="GO:0005634">
    <property type="term" value="C:nucleus"/>
    <property type="evidence" value="ECO:0007669"/>
    <property type="project" value="TreeGrafter"/>
</dbReference>
<evidence type="ECO:0000256" key="1">
    <source>
        <dbReference type="ARBA" id="ARBA00008517"/>
    </source>
</evidence>
<protein>
    <recommendedName>
        <fullName evidence="7">KN17 SH3-like C-terminal domain-containing protein</fullName>
    </recommendedName>
</protein>
<keyword evidence="6" id="KW-1185">Reference proteome</keyword>
<evidence type="ECO:0000313" key="6">
    <source>
        <dbReference type="Proteomes" id="UP001196413"/>
    </source>
</evidence>
<feature type="compositionally biased region" description="Basic and acidic residues" evidence="2">
    <location>
        <begin position="89"/>
        <end position="104"/>
    </location>
</feature>
<dbReference type="InterPro" id="IPR041995">
    <property type="entry name" value="KOW_KIN17"/>
</dbReference>
<dbReference type="Proteomes" id="UP001196413">
    <property type="component" value="Unassembled WGS sequence"/>
</dbReference>
<evidence type="ECO:0008006" key="7">
    <source>
        <dbReference type="Google" id="ProtNLM"/>
    </source>
</evidence>
<accession>A0AAD5QEY7</accession>
<dbReference type="EMBL" id="JAHQIW010000563">
    <property type="protein sequence ID" value="KAJ1348807.1"/>
    <property type="molecule type" value="Genomic_DNA"/>
</dbReference>
<name>A0AAD5QEY7_PARTN</name>
<organism evidence="5 6">
    <name type="scientific">Parelaphostrongylus tenuis</name>
    <name type="common">Meningeal worm</name>
    <dbReference type="NCBI Taxonomy" id="148309"/>
    <lineage>
        <taxon>Eukaryota</taxon>
        <taxon>Metazoa</taxon>
        <taxon>Ecdysozoa</taxon>
        <taxon>Nematoda</taxon>
        <taxon>Chromadorea</taxon>
        <taxon>Rhabditida</taxon>
        <taxon>Rhabditina</taxon>
        <taxon>Rhabditomorpha</taxon>
        <taxon>Strongyloidea</taxon>
        <taxon>Metastrongylidae</taxon>
        <taxon>Parelaphostrongylus</taxon>
    </lineage>
</organism>
<feature type="region of interest" description="Disordered" evidence="2">
    <location>
        <begin position="54"/>
        <end position="155"/>
    </location>
</feature>
<proteinExistence type="inferred from homology"/>
<dbReference type="AlphaFoldDB" id="A0AAD5QEY7"/>
<dbReference type="GO" id="GO:0006260">
    <property type="term" value="P:DNA replication"/>
    <property type="evidence" value="ECO:0007669"/>
    <property type="project" value="TreeGrafter"/>
</dbReference>
<dbReference type="Pfam" id="PF18131">
    <property type="entry name" value="KN17_SH3"/>
    <property type="match status" value="1"/>
</dbReference>
<reference evidence="5" key="1">
    <citation type="submission" date="2021-06" db="EMBL/GenBank/DDBJ databases">
        <title>Parelaphostrongylus tenuis whole genome reference sequence.</title>
        <authorList>
            <person name="Garwood T.J."/>
            <person name="Larsen P.A."/>
            <person name="Fountain-Jones N.M."/>
            <person name="Garbe J.R."/>
            <person name="Macchietto M.G."/>
            <person name="Kania S.A."/>
            <person name="Gerhold R.W."/>
            <person name="Richards J.E."/>
            <person name="Wolf T.M."/>
        </authorList>
    </citation>
    <scope>NUCLEOTIDE SEQUENCE</scope>
    <source>
        <strain evidence="5">MNPRO001-30</strain>
        <tissue evidence="5">Meninges</tissue>
    </source>
</reference>
<dbReference type="Gene3D" id="2.30.30.140">
    <property type="match status" value="1"/>
</dbReference>
<feature type="region of interest" description="Disordered" evidence="2">
    <location>
        <begin position="24"/>
        <end position="43"/>
    </location>
</feature>
<dbReference type="InterPro" id="IPR014722">
    <property type="entry name" value="Rib_uL2_dom2"/>
</dbReference>
<dbReference type="InterPro" id="IPR041330">
    <property type="entry name" value="KN17_SH3"/>
</dbReference>
<feature type="domain" description="Kin17 KOW" evidence="4">
    <location>
        <begin position="228"/>
        <end position="283"/>
    </location>
</feature>
<gene>
    <name evidence="5" type="ORF">KIN20_004203</name>
</gene>
<evidence type="ECO:0000313" key="5">
    <source>
        <dbReference type="EMBL" id="KAJ1348807.1"/>
    </source>
</evidence>
<comment type="caution">
    <text evidence="5">The sequence shown here is derived from an EMBL/GenBank/DDBJ whole genome shotgun (WGS) entry which is preliminary data.</text>
</comment>
<feature type="compositionally biased region" description="Basic residues" evidence="2">
    <location>
        <begin position="119"/>
        <end position="130"/>
    </location>
</feature>
<evidence type="ECO:0000259" key="3">
    <source>
        <dbReference type="Pfam" id="PF18131"/>
    </source>
</evidence>